<keyword evidence="9" id="KW-1185">Reference proteome</keyword>
<feature type="transmembrane region" description="Helical" evidence="7">
    <location>
        <begin position="108"/>
        <end position="127"/>
    </location>
</feature>
<name>A0ABR1FWE0_AURAN</name>
<dbReference type="PANTHER" id="PTHR46187">
    <property type="entry name" value="ALKALINE CERAMIDASE 3"/>
    <property type="match status" value="1"/>
</dbReference>
<reference evidence="8 9" key="1">
    <citation type="submission" date="2024-03" db="EMBL/GenBank/DDBJ databases">
        <title>Aureococcus anophagefferens CCMP1851 and Kratosvirus quantuckense: Draft genome of a second virus-susceptible host strain in the model system.</title>
        <authorList>
            <person name="Chase E."/>
            <person name="Truchon A.R."/>
            <person name="Schepens W."/>
            <person name="Wilhelm S.W."/>
        </authorList>
    </citation>
    <scope>NUCLEOTIDE SEQUENCE [LARGE SCALE GENOMIC DNA]</scope>
    <source>
        <strain evidence="8 9">CCMP1851</strain>
    </source>
</reference>
<comment type="caution">
    <text evidence="8">The sequence shown here is derived from an EMBL/GenBank/DDBJ whole genome shotgun (WGS) entry which is preliminary data.</text>
</comment>
<organism evidence="8 9">
    <name type="scientific">Aureococcus anophagefferens</name>
    <name type="common">Harmful bloom alga</name>
    <dbReference type="NCBI Taxonomy" id="44056"/>
    <lineage>
        <taxon>Eukaryota</taxon>
        <taxon>Sar</taxon>
        <taxon>Stramenopiles</taxon>
        <taxon>Ochrophyta</taxon>
        <taxon>Pelagophyceae</taxon>
        <taxon>Pelagomonadales</taxon>
        <taxon>Pelagomonadaceae</taxon>
        <taxon>Aureococcus</taxon>
    </lineage>
</organism>
<proteinExistence type="inferred from homology"/>
<protein>
    <submittedName>
        <fullName evidence="8">N-acylsphingosine amidohydrolase</fullName>
    </submittedName>
</protein>
<evidence type="ECO:0000256" key="2">
    <source>
        <dbReference type="ARBA" id="ARBA00009780"/>
    </source>
</evidence>
<feature type="transmembrane region" description="Helical" evidence="7">
    <location>
        <begin position="50"/>
        <end position="69"/>
    </location>
</feature>
<gene>
    <name evidence="8" type="primary">ACER3</name>
    <name evidence="8" type="ORF">SO694_00117097</name>
</gene>
<sequence>MAADLVPAIRWCEASVRPVEYANTASNLAFVVAAVAGLRRARACRLPRAFYAAEVALLVVACGSVLFHYTQSWRYEVADELPMSLLAVAYLYTISDLHWLTRGKFRRPVFVASGLCTLAGWCVYLRARDFDVFHALFTAQVALPALVSCHAASDLGCPRSSWLAFLLLIALGKGLWNVERHLWATGACPASYWSPTYYLHAAWHVLSAAAHAAAMVYHKELYVAARDLCVVDAAPPAKKRASAANLLAVV</sequence>
<evidence type="ECO:0000256" key="3">
    <source>
        <dbReference type="ARBA" id="ARBA00022692"/>
    </source>
</evidence>
<dbReference type="PANTHER" id="PTHR46187:SF3">
    <property type="entry name" value="ALKALINE CERAMIDASE 3"/>
    <property type="match status" value="1"/>
</dbReference>
<comment type="similarity">
    <text evidence="2">Belongs to the alkaline ceramidase family.</text>
</comment>
<dbReference type="InterPro" id="IPR008901">
    <property type="entry name" value="ACER"/>
</dbReference>
<comment type="subcellular location">
    <subcellularLocation>
        <location evidence="1">Membrane</location>
        <topology evidence="1">Multi-pass membrane protein</topology>
    </subcellularLocation>
</comment>
<feature type="transmembrane region" description="Helical" evidence="7">
    <location>
        <begin position="81"/>
        <end position="101"/>
    </location>
</feature>
<keyword evidence="4" id="KW-0378">Hydrolase</keyword>
<evidence type="ECO:0000256" key="5">
    <source>
        <dbReference type="ARBA" id="ARBA00022989"/>
    </source>
</evidence>
<evidence type="ECO:0000256" key="4">
    <source>
        <dbReference type="ARBA" id="ARBA00022801"/>
    </source>
</evidence>
<evidence type="ECO:0000313" key="8">
    <source>
        <dbReference type="EMBL" id="KAK7240134.1"/>
    </source>
</evidence>
<accession>A0ABR1FWE0</accession>
<evidence type="ECO:0000256" key="7">
    <source>
        <dbReference type="SAM" id="Phobius"/>
    </source>
</evidence>
<evidence type="ECO:0000256" key="1">
    <source>
        <dbReference type="ARBA" id="ARBA00004141"/>
    </source>
</evidence>
<keyword evidence="3 7" id="KW-0812">Transmembrane</keyword>
<dbReference type="EMBL" id="JBBJCI010000216">
    <property type="protein sequence ID" value="KAK7240134.1"/>
    <property type="molecule type" value="Genomic_DNA"/>
</dbReference>
<evidence type="ECO:0000313" key="9">
    <source>
        <dbReference type="Proteomes" id="UP001363151"/>
    </source>
</evidence>
<dbReference type="Proteomes" id="UP001363151">
    <property type="component" value="Unassembled WGS sequence"/>
</dbReference>
<keyword evidence="5 7" id="KW-1133">Transmembrane helix</keyword>
<evidence type="ECO:0000256" key="6">
    <source>
        <dbReference type="ARBA" id="ARBA00023136"/>
    </source>
</evidence>
<keyword evidence="6 7" id="KW-0472">Membrane</keyword>
<dbReference type="Pfam" id="PF05875">
    <property type="entry name" value="Ceramidase"/>
    <property type="match status" value="1"/>
</dbReference>